<name>A0A1X7THX7_AMPQE</name>
<dbReference type="EnsemblMetazoa" id="Aqu2.1.14317_001">
    <property type="protein sequence ID" value="Aqu2.1.14317_001"/>
    <property type="gene ID" value="Aqu2.1.14317"/>
</dbReference>
<reference evidence="2" key="1">
    <citation type="submission" date="2017-05" db="UniProtKB">
        <authorList>
            <consortium name="EnsemblMetazoa"/>
        </authorList>
    </citation>
    <scope>IDENTIFICATION</scope>
</reference>
<dbReference type="AlphaFoldDB" id="A0A1X7THX7"/>
<organism evidence="2">
    <name type="scientific">Amphimedon queenslandica</name>
    <name type="common">Sponge</name>
    <dbReference type="NCBI Taxonomy" id="400682"/>
    <lineage>
        <taxon>Eukaryota</taxon>
        <taxon>Metazoa</taxon>
        <taxon>Porifera</taxon>
        <taxon>Demospongiae</taxon>
        <taxon>Heteroscleromorpha</taxon>
        <taxon>Haplosclerida</taxon>
        <taxon>Niphatidae</taxon>
        <taxon>Amphimedon</taxon>
    </lineage>
</organism>
<evidence type="ECO:0000313" key="2">
    <source>
        <dbReference type="EnsemblMetazoa" id="Aqu2.1.14317_001"/>
    </source>
</evidence>
<sequence length="159" mass="17419">MQLLDKFNNQEVDQEASSKLKNEKFCSTATSSTETSNDDAIALSFKGVPPSPPPQSRRFNIVLSGIDEHPPGTPRSVRLSRDVASISSVLDKLVNFLSDQSIRDCIRLGKFTTTGSRPILVILNRVSDVSKILSNKHKLSDCSPGILIRPDLSPSQRKA</sequence>
<evidence type="ECO:0000256" key="1">
    <source>
        <dbReference type="SAM" id="MobiDB-lite"/>
    </source>
</evidence>
<proteinExistence type="predicted"/>
<dbReference type="InParanoid" id="A0A1X7THX7"/>
<protein>
    <submittedName>
        <fullName evidence="2">Uncharacterized protein</fullName>
    </submittedName>
</protein>
<feature type="region of interest" description="Disordered" evidence="1">
    <location>
        <begin position="1"/>
        <end position="24"/>
    </location>
</feature>
<accession>A0A1X7THX7</accession>